<dbReference type="Gene3D" id="3.30.40.250">
    <property type="match status" value="1"/>
</dbReference>
<dbReference type="PANTHER" id="PTHR37809">
    <property type="entry name" value="RIBOSOMAL PROTEIN S12 METHYLTHIOTRANSFERASE ACCESSORY FACTOR YCAO"/>
    <property type="match status" value="1"/>
</dbReference>
<dbReference type="Gene3D" id="3.30.1330.230">
    <property type="match status" value="1"/>
</dbReference>
<feature type="domain" description="YcaO" evidence="1">
    <location>
        <begin position="300"/>
        <end position="649"/>
    </location>
</feature>
<dbReference type="PROSITE" id="PS51664">
    <property type="entry name" value="YCAO"/>
    <property type="match status" value="1"/>
</dbReference>
<proteinExistence type="predicted"/>
<sequence length="649" mass="75092">MKCIIKDMNNCIIMAKNENHQIECADSVLFKKIFDSITEGNVELATDELLFQEEVKEFIGSLDTETKDTETNPKMNYLQIDKENKLNSKNRAIMYSNDQSVIHIKNCSINYLKNKFIDKNMKNNIFVFELFNDFIISGYNSCLYCLIERYKESIDNILKINNMEYELTNTSSSKQQVGYIKAIANYKLKNKMKNIDIINKSNLSEINTFPIINMNNCTFCSNKNKVMHSINLSLSNENNGKNYRYLNVDMAWNELEKYVNRVGPVNQLNDLSNLDSLNFHVYESISNCSIDEVEYSIHGGKGVDQSSALVSAVGEALERYNARMFGNEEIIVGSFNSLNKSFTVLNPKSLIIDNNLLDKYDNNNEYEWILSKDISTNNNILMPANTVFFPYYPKQKNHLLISQSSTGLASGFTIEEAILSGIFEVLERDAYTIYHKNRLYYGEIPEEVYFQKLKRLISKLKEENIQPIIHYLKTDLNVHIVHCTLFDTKNNFPIYTHGSNCSLDIISAIEGAILEAIQLRTSQISLKYLNQEHIDQEYKAYIEWGRGNIRYVKPFLNKTNPNYIVDFNDYRTGSIYSNIKYLVTNLSELGYKVIVADLSRSDNKLKTVKVVIPGFQDIDDFNLRLSDRMYLIPDYLRMKKEVNNLPMFS</sequence>
<dbReference type="Proteomes" id="UP000028875">
    <property type="component" value="Unassembled WGS sequence"/>
</dbReference>
<dbReference type="PANTHER" id="PTHR37809:SF1">
    <property type="entry name" value="RIBOSOMAL PROTEIN S12 METHYLTHIOTRANSFERASE ACCESSORY FACTOR YCAO"/>
    <property type="match status" value="1"/>
</dbReference>
<organism evidence="2 3">
    <name type="scientific">Virgibacillus massiliensis</name>
    <dbReference type="NCBI Taxonomy" id="1462526"/>
    <lineage>
        <taxon>Bacteria</taxon>
        <taxon>Bacillati</taxon>
        <taxon>Bacillota</taxon>
        <taxon>Bacilli</taxon>
        <taxon>Bacillales</taxon>
        <taxon>Bacillaceae</taxon>
        <taxon>Virgibacillus</taxon>
    </lineage>
</organism>
<accession>A0A024QH40</accession>
<evidence type="ECO:0000259" key="1">
    <source>
        <dbReference type="PROSITE" id="PS51664"/>
    </source>
</evidence>
<dbReference type="EMBL" id="CCDP010000003">
    <property type="protein sequence ID" value="CDQ41542.1"/>
    <property type="molecule type" value="Genomic_DNA"/>
</dbReference>
<evidence type="ECO:0000313" key="3">
    <source>
        <dbReference type="Proteomes" id="UP000028875"/>
    </source>
</evidence>
<dbReference type="Gene3D" id="3.30.160.660">
    <property type="match status" value="1"/>
</dbReference>
<gene>
    <name evidence="2" type="ORF">BN990_03915</name>
</gene>
<reference evidence="3" key="2">
    <citation type="submission" date="2014-05" db="EMBL/GenBank/DDBJ databases">
        <title>Draft genome sequence of Virgibacillus massiliensis Vm-5.</title>
        <authorList>
            <person name="Khelaifia S."/>
            <person name="Croce O."/>
            <person name="Lagier J.C."/>
            <person name="Raoult D."/>
        </authorList>
    </citation>
    <scope>NUCLEOTIDE SEQUENCE [LARGE SCALE GENOMIC DNA]</scope>
    <source>
        <strain evidence="3">Vm-5</strain>
    </source>
</reference>
<dbReference type="InterPro" id="IPR003776">
    <property type="entry name" value="YcaO-like_dom"/>
</dbReference>
<dbReference type="RefSeq" id="WP_021292558.1">
    <property type="nucleotide sequence ID" value="NZ_BNER01000005.1"/>
</dbReference>
<name>A0A024QH40_9BACI</name>
<dbReference type="eggNOG" id="COG1944">
    <property type="taxonomic scope" value="Bacteria"/>
</dbReference>
<reference evidence="2 3" key="1">
    <citation type="submission" date="2014-03" db="EMBL/GenBank/DDBJ databases">
        <authorList>
            <person name="Urmite Genomes U."/>
        </authorList>
    </citation>
    <scope>NUCLEOTIDE SEQUENCE [LARGE SCALE GENOMIC DNA]</scope>
    <source>
        <strain evidence="2 3">Vm-5</strain>
    </source>
</reference>
<evidence type="ECO:0000313" key="2">
    <source>
        <dbReference type="EMBL" id="CDQ41542.1"/>
    </source>
</evidence>
<dbReference type="Pfam" id="PF02624">
    <property type="entry name" value="YcaO"/>
    <property type="match status" value="1"/>
</dbReference>
<dbReference type="STRING" id="1462526.BN990_03915"/>
<keyword evidence="3" id="KW-1185">Reference proteome</keyword>
<dbReference type="NCBIfam" id="TIGR00702">
    <property type="entry name" value="YcaO-type kinase domain"/>
    <property type="match status" value="1"/>
</dbReference>
<protein>
    <submittedName>
        <fullName evidence="2">Putative methanogenesis marker protein 1</fullName>
    </submittedName>
</protein>
<comment type="caution">
    <text evidence="2">The sequence shown here is derived from an EMBL/GenBank/DDBJ whole genome shotgun (WGS) entry which is preliminary data.</text>
</comment>
<dbReference type="AlphaFoldDB" id="A0A024QH40"/>